<dbReference type="RefSeq" id="WP_252586623.1">
    <property type="nucleotide sequence ID" value="NZ_JAMWYS010000024.1"/>
</dbReference>
<dbReference type="Proteomes" id="UP001155182">
    <property type="component" value="Unassembled WGS sequence"/>
</dbReference>
<evidence type="ECO:0008006" key="4">
    <source>
        <dbReference type="Google" id="ProtNLM"/>
    </source>
</evidence>
<keyword evidence="1" id="KW-1133">Transmembrane helix</keyword>
<reference evidence="2" key="1">
    <citation type="submission" date="2022-06" db="EMBL/GenBank/DDBJ databases">
        <title>Solitalea sp. MAHUQ-68 isolated from rhizospheric soil.</title>
        <authorList>
            <person name="Huq M.A."/>
        </authorList>
    </citation>
    <scope>NUCLEOTIDE SEQUENCE</scope>
    <source>
        <strain evidence="2">MAHUQ-68</strain>
    </source>
</reference>
<organism evidence="2 3">
    <name type="scientific">Solitalea agri</name>
    <dbReference type="NCBI Taxonomy" id="2953739"/>
    <lineage>
        <taxon>Bacteria</taxon>
        <taxon>Pseudomonadati</taxon>
        <taxon>Bacteroidota</taxon>
        <taxon>Sphingobacteriia</taxon>
        <taxon>Sphingobacteriales</taxon>
        <taxon>Sphingobacteriaceae</taxon>
        <taxon>Solitalea</taxon>
    </lineage>
</organism>
<name>A0A9X2JBB6_9SPHI</name>
<comment type="caution">
    <text evidence="2">The sequence shown here is derived from an EMBL/GenBank/DDBJ whole genome shotgun (WGS) entry which is preliminary data.</text>
</comment>
<keyword evidence="1" id="KW-0812">Transmembrane</keyword>
<dbReference type="AlphaFoldDB" id="A0A9X2JBB6"/>
<proteinExistence type="predicted"/>
<sequence length="192" mass="22106">MKIIEHLKQNWNGIFYLIGILVLILLFSQVRFSDNKKLEKTQEEPIAGIPVPTDTTIPPSHELHEKMITSEVWSKLANLSYRKEIIDNEQWTIPVFPTEIKALEGETITLKGYLIPLEKGLQHQLFMLSVLPIDQCYFCGKTKGVPEMVEVNMNKPIDYTKQPISVKGILQLNERDEEHFAFMLMGAELVRP</sequence>
<dbReference type="EMBL" id="JAMWYS010000024">
    <property type="protein sequence ID" value="MCO4292312.1"/>
    <property type="molecule type" value="Genomic_DNA"/>
</dbReference>
<evidence type="ECO:0000256" key="1">
    <source>
        <dbReference type="SAM" id="Phobius"/>
    </source>
</evidence>
<dbReference type="Gene3D" id="2.40.50.870">
    <property type="entry name" value="Protein of unknown function (DUF3299)"/>
    <property type="match status" value="1"/>
</dbReference>
<accession>A0A9X2JBB6</accession>
<keyword evidence="1" id="KW-0472">Membrane</keyword>
<feature type="transmembrane region" description="Helical" evidence="1">
    <location>
        <begin position="14"/>
        <end position="32"/>
    </location>
</feature>
<protein>
    <recommendedName>
        <fullName evidence="4">DUF3299 domain-containing protein</fullName>
    </recommendedName>
</protein>
<gene>
    <name evidence="2" type="ORF">NF867_05485</name>
</gene>
<evidence type="ECO:0000313" key="3">
    <source>
        <dbReference type="Proteomes" id="UP001155182"/>
    </source>
</evidence>
<evidence type="ECO:0000313" key="2">
    <source>
        <dbReference type="EMBL" id="MCO4292312.1"/>
    </source>
</evidence>
<keyword evidence="3" id="KW-1185">Reference proteome</keyword>